<dbReference type="OrthoDB" id="9809681at2"/>
<evidence type="ECO:0000256" key="3">
    <source>
        <dbReference type="ARBA" id="ARBA00022989"/>
    </source>
</evidence>
<evidence type="ECO:0000256" key="4">
    <source>
        <dbReference type="ARBA" id="ARBA00023136"/>
    </source>
</evidence>
<evidence type="ECO:0000313" key="7">
    <source>
        <dbReference type="EMBL" id="CCH49945.1"/>
    </source>
</evidence>
<accession>M1WMT2</accession>
<keyword evidence="3 5" id="KW-1133">Transmembrane helix</keyword>
<dbReference type="CDD" id="cd06261">
    <property type="entry name" value="TM_PBP2"/>
    <property type="match status" value="1"/>
</dbReference>
<reference evidence="8" key="2">
    <citation type="journal article" date="2013" name="Stand. Genomic Sci.">
        <title>Complete genome sequence of Desulfocapsa sulfexigens, a marine deltaproteobacterium specialized in disproportionating inorganic sulfur compounds.</title>
        <authorList>
            <person name="Finster K.W."/>
            <person name="Kjeldsen K.U."/>
            <person name="Kube M."/>
            <person name="Reinhardt R."/>
            <person name="Mussmann M."/>
            <person name="Amann R."/>
            <person name="Schreiber L."/>
        </authorList>
    </citation>
    <scope>NUCLEOTIDE SEQUENCE [LARGE SCALE GENOMIC DNA]</scope>
    <source>
        <strain evidence="8">DSM 10523 / SB164P1</strain>
    </source>
</reference>
<dbReference type="PANTHER" id="PTHR43759:SF1">
    <property type="entry name" value="GLUCOSE IMPORT SYSTEM PERMEASE PROTEIN GLCT"/>
    <property type="match status" value="1"/>
</dbReference>
<sequence>MSSGKSLHPVSGRTLTKLSSLLIPFMVLFLGGLTLALVQSLGYWVPIPPEGGMFAAYGELVRPHIIDAAIHSIWVALISMVLAVSIGAILASLIWLLPSTLERMSIVYKIPLILPHIAVAFIVLIFWSQSGVIASIGNLLGLVETPQDFPSLIHGGSGAGMILAYVYKEIPFVIILAHAVLKRLDPRLVQTASMLGAGPMTIFFKIMLPHMRPALNTASIILFLYAFGAFDIPYLLSESSPSMLSIEAFNLYFRRDLSNRPQAMALLICMFLFSLAFIVIYTRLAARLSAKDRKL</sequence>
<feature type="domain" description="ABC transmembrane type-1" evidence="6">
    <location>
        <begin position="69"/>
        <end position="281"/>
    </location>
</feature>
<dbReference type="PANTHER" id="PTHR43759">
    <property type="entry name" value="TREHALOSE TRANSPORT SYSTEM PERMEASE PROTEIN SUGA"/>
    <property type="match status" value="1"/>
</dbReference>
<dbReference type="KEGG" id="dpi:BN4_12712"/>
<dbReference type="AlphaFoldDB" id="M1WMT2"/>
<protein>
    <submittedName>
        <fullName evidence="7">Putative ABC transporter, permease protein</fullName>
    </submittedName>
</protein>
<keyword evidence="5" id="KW-0813">Transport</keyword>
<comment type="subcellular location">
    <subcellularLocation>
        <location evidence="1 5">Cell membrane</location>
        <topology evidence="1 5">Multi-pass membrane protein</topology>
    </subcellularLocation>
</comment>
<feature type="transmembrane region" description="Helical" evidence="5">
    <location>
        <begin position="214"/>
        <end position="236"/>
    </location>
</feature>
<dbReference type="eggNOG" id="COG1177">
    <property type="taxonomic scope" value="Bacteria"/>
</dbReference>
<dbReference type="Pfam" id="PF00528">
    <property type="entry name" value="BPD_transp_1"/>
    <property type="match status" value="1"/>
</dbReference>
<dbReference type="GO" id="GO:0055085">
    <property type="term" value="P:transmembrane transport"/>
    <property type="evidence" value="ECO:0007669"/>
    <property type="project" value="InterPro"/>
</dbReference>
<dbReference type="EMBL" id="FO203427">
    <property type="protein sequence ID" value="CCH49945.1"/>
    <property type="molecule type" value="Genomic_DNA"/>
</dbReference>
<dbReference type="InterPro" id="IPR052730">
    <property type="entry name" value="Sugar_ABC_transporter"/>
</dbReference>
<dbReference type="PROSITE" id="PS50928">
    <property type="entry name" value="ABC_TM1"/>
    <property type="match status" value="1"/>
</dbReference>
<dbReference type="SUPFAM" id="SSF161098">
    <property type="entry name" value="MetI-like"/>
    <property type="match status" value="1"/>
</dbReference>
<gene>
    <name evidence="7" type="ordered locus">BN4_12712</name>
</gene>
<dbReference type="STRING" id="1322246.BN4_12712"/>
<evidence type="ECO:0000313" key="8">
    <source>
        <dbReference type="Proteomes" id="UP000011724"/>
    </source>
</evidence>
<keyword evidence="4 5" id="KW-0472">Membrane</keyword>
<dbReference type="HOGENOM" id="CLU_016047_18_4_7"/>
<dbReference type="Proteomes" id="UP000011724">
    <property type="component" value="Chromosome"/>
</dbReference>
<evidence type="ECO:0000256" key="2">
    <source>
        <dbReference type="ARBA" id="ARBA00022692"/>
    </source>
</evidence>
<evidence type="ECO:0000259" key="6">
    <source>
        <dbReference type="PROSITE" id="PS50928"/>
    </source>
</evidence>
<comment type="similarity">
    <text evidence="5">Belongs to the binding-protein-dependent transport system permease family.</text>
</comment>
<feature type="transmembrane region" description="Helical" evidence="5">
    <location>
        <begin position="73"/>
        <end position="98"/>
    </location>
</feature>
<feature type="transmembrane region" description="Helical" evidence="5">
    <location>
        <begin position="263"/>
        <end position="286"/>
    </location>
</feature>
<reference evidence="7 8" key="1">
    <citation type="journal article" date="2013" name="PLoS ONE">
        <title>The first genomic and proteomic characterization of a deep-sea sulfate reducer: insights into the piezophilic lifestyle of Desulfovibrio piezophilus.</title>
        <authorList>
            <person name="Pradel N."/>
            <person name="Ji B."/>
            <person name="Gimenez G."/>
            <person name="Talla E."/>
            <person name="Lenoble P."/>
            <person name="Garel M."/>
            <person name="Tamburini C."/>
            <person name="Fourquet P."/>
            <person name="Lebrun R."/>
            <person name="Bertin P."/>
            <person name="Denis Y."/>
            <person name="Pophillat M."/>
            <person name="Barbe V."/>
            <person name="Ollivier B."/>
            <person name="Dolla A."/>
        </authorList>
    </citation>
    <scope>NUCLEOTIDE SEQUENCE [LARGE SCALE GENOMIC DNA]</scope>
    <source>
        <strain evidence="8">DSM 10523 / SB164P1</strain>
    </source>
</reference>
<dbReference type="BioCyc" id="DPIE1322246:BN4_RS13615-MONOMER"/>
<dbReference type="GO" id="GO:0005886">
    <property type="term" value="C:plasma membrane"/>
    <property type="evidence" value="ECO:0007669"/>
    <property type="project" value="UniProtKB-SubCell"/>
</dbReference>
<keyword evidence="2 5" id="KW-0812">Transmembrane</keyword>
<evidence type="ECO:0000256" key="1">
    <source>
        <dbReference type="ARBA" id="ARBA00004651"/>
    </source>
</evidence>
<feature type="transmembrane region" description="Helical" evidence="5">
    <location>
        <begin position="110"/>
        <end position="129"/>
    </location>
</feature>
<dbReference type="Gene3D" id="1.10.3720.10">
    <property type="entry name" value="MetI-like"/>
    <property type="match status" value="1"/>
</dbReference>
<dbReference type="InterPro" id="IPR035906">
    <property type="entry name" value="MetI-like_sf"/>
</dbReference>
<dbReference type="RefSeq" id="WP_015415987.1">
    <property type="nucleotide sequence ID" value="NC_020409.1"/>
</dbReference>
<name>M1WMT2_PSEP2</name>
<dbReference type="PATRIC" id="fig|879567.3.peg.2904"/>
<feature type="transmembrane region" description="Helical" evidence="5">
    <location>
        <begin position="21"/>
        <end position="45"/>
    </location>
</feature>
<dbReference type="InterPro" id="IPR000515">
    <property type="entry name" value="MetI-like"/>
</dbReference>
<proteinExistence type="inferred from homology"/>
<evidence type="ECO:0000256" key="5">
    <source>
        <dbReference type="RuleBase" id="RU363032"/>
    </source>
</evidence>
<organism evidence="7 8">
    <name type="scientific">Pseudodesulfovibrio piezophilus (strain DSM 21447 / JCM 15486 / C1TLV30)</name>
    <name type="common">Desulfovibrio piezophilus</name>
    <dbReference type="NCBI Taxonomy" id="1322246"/>
    <lineage>
        <taxon>Bacteria</taxon>
        <taxon>Pseudomonadati</taxon>
        <taxon>Thermodesulfobacteriota</taxon>
        <taxon>Desulfovibrionia</taxon>
        <taxon>Desulfovibrionales</taxon>
        <taxon>Desulfovibrionaceae</taxon>
    </lineage>
</organism>
<keyword evidence="8" id="KW-1185">Reference proteome</keyword>